<reference evidence="2" key="1">
    <citation type="journal article" date="2014" name="Int. J. Syst. Evol. Microbiol.">
        <title>Complete genome sequence of Corynebacterium casei LMG S-19264T (=DSM 44701T), isolated from a smear-ripened cheese.</title>
        <authorList>
            <consortium name="US DOE Joint Genome Institute (JGI-PGF)"/>
            <person name="Walter F."/>
            <person name="Albersmeier A."/>
            <person name="Kalinowski J."/>
            <person name="Ruckert C."/>
        </authorList>
    </citation>
    <scope>NUCLEOTIDE SEQUENCE</scope>
    <source>
        <strain evidence="2">JCM 4654</strain>
    </source>
</reference>
<feature type="region of interest" description="Disordered" evidence="1">
    <location>
        <begin position="37"/>
        <end position="57"/>
    </location>
</feature>
<dbReference type="AlphaFoldDB" id="A0A918Y1P6"/>
<evidence type="ECO:0000313" key="2">
    <source>
        <dbReference type="EMBL" id="GHD86837.1"/>
    </source>
</evidence>
<dbReference type="RefSeq" id="WP_190177062.1">
    <property type="nucleotide sequence ID" value="NZ_BMVF01000004.1"/>
</dbReference>
<organism evidence="2 3">
    <name type="scientific">Streptomyces naganishii JCM 4654</name>
    <dbReference type="NCBI Taxonomy" id="1306179"/>
    <lineage>
        <taxon>Bacteria</taxon>
        <taxon>Bacillati</taxon>
        <taxon>Actinomycetota</taxon>
        <taxon>Actinomycetes</taxon>
        <taxon>Kitasatosporales</taxon>
        <taxon>Streptomycetaceae</taxon>
        <taxon>Streptomyces</taxon>
    </lineage>
</organism>
<comment type="caution">
    <text evidence="2">The sequence shown here is derived from an EMBL/GenBank/DDBJ whole genome shotgun (WGS) entry which is preliminary data.</text>
</comment>
<name>A0A918Y1P6_9ACTN</name>
<keyword evidence="3" id="KW-1185">Reference proteome</keyword>
<feature type="compositionally biased region" description="Low complexity" evidence="1">
    <location>
        <begin position="40"/>
        <end position="57"/>
    </location>
</feature>
<protein>
    <submittedName>
        <fullName evidence="2">Uncharacterized protein</fullName>
    </submittedName>
</protein>
<evidence type="ECO:0000256" key="1">
    <source>
        <dbReference type="SAM" id="MobiDB-lite"/>
    </source>
</evidence>
<evidence type="ECO:0000313" key="3">
    <source>
        <dbReference type="Proteomes" id="UP000608955"/>
    </source>
</evidence>
<reference evidence="2" key="2">
    <citation type="submission" date="2020-09" db="EMBL/GenBank/DDBJ databases">
        <authorList>
            <person name="Sun Q."/>
            <person name="Ohkuma M."/>
        </authorList>
    </citation>
    <scope>NUCLEOTIDE SEQUENCE</scope>
    <source>
        <strain evidence="2">JCM 4654</strain>
    </source>
</reference>
<accession>A0A918Y1P6</accession>
<dbReference type="Proteomes" id="UP000608955">
    <property type="component" value="Unassembled WGS sequence"/>
</dbReference>
<sequence>MPADDQPTPIEATCVTRRRESEATRALVLRRARAERAARQADAAAAVPQSAVRRTTA</sequence>
<gene>
    <name evidence="2" type="ORF">GCM10010508_16230</name>
</gene>
<dbReference type="EMBL" id="BMVF01000004">
    <property type="protein sequence ID" value="GHD86837.1"/>
    <property type="molecule type" value="Genomic_DNA"/>
</dbReference>
<proteinExistence type="predicted"/>